<proteinExistence type="inferred from homology"/>
<dbReference type="STRING" id="337451.A0A3S3PVN7"/>
<evidence type="ECO:0000256" key="1">
    <source>
        <dbReference type="ARBA" id="ARBA00009861"/>
    </source>
</evidence>
<comment type="similarity">
    <text evidence="1">Belongs to the plant acyltransferase family.</text>
</comment>
<dbReference type="PANTHER" id="PTHR31623">
    <property type="entry name" value="F21J9.9"/>
    <property type="match status" value="1"/>
</dbReference>
<keyword evidence="3" id="KW-0012">Acyltransferase</keyword>
<dbReference type="OrthoDB" id="671439at2759"/>
<keyword evidence="5" id="KW-1185">Reference proteome</keyword>
<dbReference type="GO" id="GO:0016746">
    <property type="term" value="F:acyltransferase activity"/>
    <property type="evidence" value="ECO:0007669"/>
    <property type="project" value="UniProtKB-KW"/>
</dbReference>
<evidence type="ECO:0000256" key="3">
    <source>
        <dbReference type="ARBA" id="ARBA00023315"/>
    </source>
</evidence>
<keyword evidence="2" id="KW-0808">Transferase</keyword>
<sequence>MVKVEVISKERIKPSSPTPLHLRSFNLSLLDQLAPRFYIPLLLFYTAKDSNHLLQTNQVAQKLRTSLSKTLAIFYPLAGRLKDDDTIDCNDQGVEVFHARVDEHLSEFLKKPHMEVLDQLVPGESFCTRSGADVPLAIQVNSFECGGVAIGVRLSHKIADGTAMAEFISKWAATARATNEAMDTTLVSASIFQPRSSVSSYLYPTSETIVTRRLVLDASAIAALRAKAAGHPTLESPPTRVVAVSALIWRCFMKAKRDKGPTTVSVSTHAVNVRGRMRPLVPESYFGNLWVATITEGVMISECNGDMQGVLEKQLGNAIKAVDSDFIEELKGPDGSIKAHEGMKKVAENYWDSDVHLCHFSSWCRFPFYEVDFGWGKPIWVSICTIPIKTSAVFIGRRWDDGMEVWVNMEADEMAKFEQDQELLSFVRIP</sequence>
<evidence type="ECO:0000313" key="5">
    <source>
        <dbReference type="Proteomes" id="UP000283530"/>
    </source>
</evidence>
<comment type="caution">
    <text evidence="4">The sequence shown here is derived from an EMBL/GenBank/DDBJ whole genome shotgun (WGS) entry which is preliminary data.</text>
</comment>
<evidence type="ECO:0000313" key="4">
    <source>
        <dbReference type="EMBL" id="RWR74325.1"/>
    </source>
</evidence>
<dbReference type="EMBL" id="QPKB01000001">
    <property type="protein sequence ID" value="RWR74325.1"/>
    <property type="molecule type" value="Genomic_DNA"/>
</dbReference>
<dbReference type="Gene3D" id="3.30.559.10">
    <property type="entry name" value="Chloramphenicol acetyltransferase-like domain"/>
    <property type="match status" value="2"/>
</dbReference>
<protein>
    <submittedName>
        <fullName evidence="4">Vinorine synthase</fullName>
    </submittedName>
</protein>
<accession>A0A3S3PVN7</accession>
<dbReference type="InterPro" id="IPR023213">
    <property type="entry name" value="CAT-like_dom_sf"/>
</dbReference>
<gene>
    <name evidence="4" type="ORF">CKAN_00265100</name>
</gene>
<dbReference type="PANTHER" id="PTHR31623:SF79">
    <property type="entry name" value="SALUTARIDINOL 7-O-ACETYLTRANSFERASE"/>
    <property type="match status" value="1"/>
</dbReference>
<dbReference type="Proteomes" id="UP000283530">
    <property type="component" value="Unassembled WGS sequence"/>
</dbReference>
<reference evidence="4 5" key="1">
    <citation type="journal article" date="2019" name="Nat. Plants">
        <title>Stout camphor tree genome fills gaps in understanding of flowering plant genome evolution.</title>
        <authorList>
            <person name="Chaw S.M."/>
            <person name="Liu Y.C."/>
            <person name="Wu Y.W."/>
            <person name="Wang H.Y."/>
            <person name="Lin C.I."/>
            <person name="Wu C.S."/>
            <person name="Ke H.M."/>
            <person name="Chang L.Y."/>
            <person name="Hsu C.Y."/>
            <person name="Yang H.T."/>
            <person name="Sudianto E."/>
            <person name="Hsu M.H."/>
            <person name="Wu K.P."/>
            <person name="Wang L.N."/>
            <person name="Leebens-Mack J.H."/>
            <person name="Tsai I.J."/>
        </authorList>
    </citation>
    <scope>NUCLEOTIDE SEQUENCE [LARGE SCALE GENOMIC DNA]</scope>
    <source>
        <strain evidence="5">cv. Chaw 1501</strain>
        <tissue evidence="4">Young leaves</tissue>
    </source>
</reference>
<dbReference type="AlphaFoldDB" id="A0A3S3PVN7"/>
<organism evidence="4 5">
    <name type="scientific">Cinnamomum micranthum f. kanehirae</name>
    <dbReference type="NCBI Taxonomy" id="337451"/>
    <lineage>
        <taxon>Eukaryota</taxon>
        <taxon>Viridiplantae</taxon>
        <taxon>Streptophyta</taxon>
        <taxon>Embryophyta</taxon>
        <taxon>Tracheophyta</taxon>
        <taxon>Spermatophyta</taxon>
        <taxon>Magnoliopsida</taxon>
        <taxon>Magnoliidae</taxon>
        <taxon>Laurales</taxon>
        <taxon>Lauraceae</taxon>
        <taxon>Cinnamomum</taxon>
    </lineage>
</organism>
<dbReference type="Pfam" id="PF02458">
    <property type="entry name" value="Transferase"/>
    <property type="match status" value="1"/>
</dbReference>
<name>A0A3S3PVN7_9MAGN</name>
<evidence type="ECO:0000256" key="2">
    <source>
        <dbReference type="ARBA" id="ARBA00022679"/>
    </source>
</evidence>